<proteinExistence type="predicted"/>
<sequence length="541" mass="60555">MSISPSSLPLADLQRTIQALQDDQRFADAADLQRRIVQGHPTLYPPRLQLAHLLLQAGDFDASARVLVEAAGISDDDPSALIALARRLNFHGEVEVARRCIDRLERLRGTAHLHAAIAHLRWMTGEVDHAFEWIERAYRSGLRAPDELHLHAMFCHFRGDAGAADRLLEECVRLAPNFGTAAQARANLRRQTPGSNHVTALQMRLKELHARTEKAPAHMLNLAQFEAALSKELDDLGDVSGAWEALSRSKGILRNLNPYDAEAESAITGHIVASMRRHVQPAAFQPGHVHGRPTPIFIVGMPRSGSTLLDRMISAHPDVAPAGEINDFLRQLHRLANVPPSGHAGMHRALERLDRVDPVELGRRYLEQTAWRAGGRKYFVDKLPINVQLVPLIRRALPHAPILHLVRDPMDVCFSNYRAMFGDVSPWCNELAWVAHFHVCYERIVEAWRKDYPGAMIEVSYADLVADPESVLRELMHDCGLPFNDACLHPERNPFPVTTPSAAQVREPLNRRGVAGWKRYADHLEPLRKALEPTQNRDAAV</sequence>
<accession>A0ABT1F5S1</accession>
<dbReference type="Pfam" id="PF13469">
    <property type="entry name" value="Sulfotransfer_3"/>
    <property type="match status" value="1"/>
</dbReference>
<keyword evidence="1" id="KW-0808">Transferase</keyword>
<dbReference type="RefSeq" id="WP_253564375.1">
    <property type="nucleotide sequence ID" value="NZ_JAMZEK010000001.1"/>
</dbReference>
<evidence type="ECO:0000313" key="2">
    <source>
        <dbReference type="EMBL" id="MCP1372716.1"/>
    </source>
</evidence>
<dbReference type="Gene3D" id="1.25.40.10">
    <property type="entry name" value="Tetratricopeptide repeat domain"/>
    <property type="match status" value="1"/>
</dbReference>
<reference evidence="2 3" key="1">
    <citation type="submission" date="2022-06" db="EMBL/GenBank/DDBJ databases">
        <title>Dyella sp. Sa strain:Sa Genome sequencing.</title>
        <authorList>
            <person name="Park S."/>
        </authorList>
    </citation>
    <scope>NUCLEOTIDE SEQUENCE [LARGE SCALE GENOMIC DNA]</scope>
    <source>
        <strain evidence="2 3">Sa</strain>
    </source>
</reference>
<dbReference type="InterPro" id="IPR011990">
    <property type="entry name" value="TPR-like_helical_dom_sf"/>
</dbReference>
<comment type="caution">
    <text evidence="2">The sequence shown here is derived from an EMBL/GenBank/DDBJ whole genome shotgun (WGS) entry which is preliminary data.</text>
</comment>
<organism evidence="2 3">
    <name type="scientific">Dyella lutea</name>
    <dbReference type="NCBI Taxonomy" id="2950441"/>
    <lineage>
        <taxon>Bacteria</taxon>
        <taxon>Pseudomonadati</taxon>
        <taxon>Pseudomonadota</taxon>
        <taxon>Gammaproteobacteria</taxon>
        <taxon>Lysobacterales</taxon>
        <taxon>Rhodanobacteraceae</taxon>
        <taxon>Dyella</taxon>
    </lineage>
</organism>
<dbReference type="Proteomes" id="UP001204615">
    <property type="component" value="Unassembled WGS sequence"/>
</dbReference>
<dbReference type="SUPFAM" id="SSF52540">
    <property type="entry name" value="P-loop containing nucleoside triphosphate hydrolases"/>
    <property type="match status" value="1"/>
</dbReference>
<protein>
    <submittedName>
        <fullName evidence="2">Sulfotransferase</fullName>
    </submittedName>
</protein>
<dbReference type="EMBL" id="JAMZEK010000001">
    <property type="protein sequence ID" value="MCP1372716.1"/>
    <property type="molecule type" value="Genomic_DNA"/>
</dbReference>
<dbReference type="Gene3D" id="3.40.50.300">
    <property type="entry name" value="P-loop containing nucleotide triphosphate hydrolases"/>
    <property type="match status" value="1"/>
</dbReference>
<dbReference type="InterPro" id="IPR026634">
    <property type="entry name" value="TPST-like"/>
</dbReference>
<dbReference type="PANTHER" id="PTHR12788">
    <property type="entry name" value="PROTEIN-TYROSINE SULFOTRANSFERASE 2"/>
    <property type="match status" value="1"/>
</dbReference>
<dbReference type="InterPro" id="IPR027417">
    <property type="entry name" value="P-loop_NTPase"/>
</dbReference>
<gene>
    <name evidence="2" type="ORF">NC595_01415</name>
</gene>
<evidence type="ECO:0000256" key="1">
    <source>
        <dbReference type="ARBA" id="ARBA00022679"/>
    </source>
</evidence>
<dbReference type="SUPFAM" id="SSF48452">
    <property type="entry name" value="TPR-like"/>
    <property type="match status" value="1"/>
</dbReference>
<keyword evidence="3" id="KW-1185">Reference proteome</keyword>
<evidence type="ECO:0000313" key="3">
    <source>
        <dbReference type="Proteomes" id="UP001204615"/>
    </source>
</evidence>
<name>A0ABT1F5S1_9GAMM</name>
<dbReference type="PANTHER" id="PTHR12788:SF10">
    <property type="entry name" value="PROTEIN-TYROSINE SULFOTRANSFERASE"/>
    <property type="match status" value="1"/>
</dbReference>